<dbReference type="PANTHER" id="PTHR36836">
    <property type="entry name" value="COLANIC ACID BIOSYNTHESIS PROTEIN WCAK"/>
    <property type="match status" value="1"/>
</dbReference>
<evidence type="ECO:0000313" key="2">
    <source>
        <dbReference type="EMBL" id="KKS43547.1"/>
    </source>
</evidence>
<feature type="domain" description="Polysaccharide pyruvyl transferase" evidence="1">
    <location>
        <begin position="19"/>
        <end position="337"/>
    </location>
</feature>
<sequence>MKVLILADVGQGGNNWYHIGDEAMFLRNYNVIKKHYSNSQITLLSRSKSRQGLDIKEEINDLFPRGCVGRLILFISLCVQFLSYHTLHLFLKSKVGEMAKLINRHDLLLISGGGNLNSLFPAYLYNRTIILLLAKMLDKPVIATGQTIGPISNLRDSLLIKIILRHIDRFVLRDRKFSISTIPKSNQYRKRISFSVDDAYFLEYMSDLDISGVVTMGTFNIGISLRDWDSDDLYAKVLLALNHLAKNSGKKLKIYLIPHIFDKDNRCDLEKMRNIFVGKIDCEIVPITYQIISESPSGRPEEVVHALTGLMDIVISSRYHGIIFALSQNIPVVGVYENDYYRAKTEGAFDWINSDTIKKLSIDLNRFSGNGLSIVFLGALKNIDLLKKELVRSNKELLVHKDDIPNLLKALCFWSKK</sequence>
<dbReference type="EMBL" id="LCCW01000001">
    <property type="protein sequence ID" value="KKS43547.1"/>
    <property type="molecule type" value="Genomic_DNA"/>
</dbReference>
<reference evidence="2 3" key="1">
    <citation type="journal article" date="2015" name="Nature">
        <title>rRNA introns, odd ribosomes, and small enigmatic genomes across a large radiation of phyla.</title>
        <authorList>
            <person name="Brown C.T."/>
            <person name="Hug L.A."/>
            <person name="Thomas B.C."/>
            <person name="Sharon I."/>
            <person name="Castelle C.J."/>
            <person name="Singh A."/>
            <person name="Wilkins M.J."/>
            <person name="Williams K.H."/>
            <person name="Banfield J.F."/>
        </authorList>
    </citation>
    <scope>NUCLEOTIDE SEQUENCE [LARGE SCALE GENOMIC DNA]</scope>
</reference>
<evidence type="ECO:0000313" key="3">
    <source>
        <dbReference type="Proteomes" id="UP000034516"/>
    </source>
</evidence>
<dbReference type="AlphaFoldDB" id="A0A0G0Z480"/>
<dbReference type="InterPro" id="IPR007345">
    <property type="entry name" value="Polysacch_pyruvyl_Trfase"/>
</dbReference>
<comment type="caution">
    <text evidence="2">The sequence shown here is derived from an EMBL/GenBank/DDBJ whole genome shotgun (WGS) entry which is preliminary data.</text>
</comment>
<protein>
    <recommendedName>
        <fullName evidence="1">Polysaccharide pyruvyl transferase domain-containing protein</fullName>
    </recommendedName>
</protein>
<name>A0A0G0Z480_9BACT</name>
<gene>
    <name evidence="2" type="ORF">UV02_C0001G0012</name>
</gene>
<dbReference type="Proteomes" id="UP000034516">
    <property type="component" value="Unassembled WGS sequence"/>
</dbReference>
<organism evidence="2 3">
    <name type="scientific">Candidatus Kuenenbacteria bacterium GW2011_GWA2_42_15</name>
    <dbReference type="NCBI Taxonomy" id="1618677"/>
    <lineage>
        <taxon>Bacteria</taxon>
        <taxon>Candidatus Kueneniibacteriota</taxon>
    </lineage>
</organism>
<dbReference type="PANTHER" id="PTHR36836:SF1">
    <property type="entry name" value="COLANIC ACID BIOSYNTHESIS PROTEIN WCAK"/>
    <property type="match status" value="1"/>
</dbReference>
<accession>A0A0G0Z480</accession>
<proteinExistence type="predicted"/>
<dbReference type="Pfam" id="PF04230">
    <property type="entry name" value="PS_pyruv_trans"/>
    <property type="match status" value="1"/>
</dbReference>
<evidence type="ECO:0000259" key="1">
    <source>
        <dbReference type="Pfam" id="PF04230"/>
    </source>
</evidence>